<keyword evidence="2" id="KW-1185">Reference proteome</keyword>
<dbReference type="GO" id="GO:0003676">
    <property type="term" value="F:nucleic acid binding"/>
    <property type="evidence" value="ECO:0007669"/>
    <property type="project" value="InterPro"/>
</dbReference>
<name>A0A4Y2V0K8_ARAVE</name>
<sequence>MLLPSLSCLVLIASDKQNFGLWKTIKAAVSCPSLRPLRRALLTAGDVLIHDKASPQNAAVPQKLLEQFKWNVSEHPVYSPDLAPSDFHLFPELKNWQGRQSFQKNEIQRSIKAHLTSPGPPI</sequence>
<dbReference type="Gene3D" id="3.30.420.10">
    <property type="entry name" value="Ribonuclease H-like superfamily/Ribonuclease H"/>
    <property type="match status" value="1"/>
</dbReference>
<dbReference type="OrthoDB" id="6568830at2759"/>
<dbReference type="PANTHER" id="PTHR46060">
    <property type="entry name" value="MARINER MOS1 TRANSPOSASE-LIKE PROTEIN"/>
    <property type="match status" value="1"/>
</dbReference>
<gene>
    <name evidence="1" type="ORF">AVEN_189771_1</name>
</gene>
<dbReference type="PANTHER" id="PTHR46060:SF1">
    <property type="entry name" value="MARINER MOS1 TRANSPOSASE-LIKE PROTEIN"/>
    <property type="match status" value="1"/>
</dbReference>
<dbReference type="InterPro" id="IPR052709">
    <property type="entry name" value="Transposase-MT_Hybrid"/>
</dbReference>
<dbReference type="Proteomes" id="UP000499080">
    <property type="component" value="Unassembled WGS sequence"/>
</dbReference>
<dbReference type="EMBL" id="BGPR01041718">
    <property type="protein sequence ID" value="GBO18051.1"/>
    <property type="molecule type" value="Genomic_DNA"/>
</dbReference>
<dbReference type="InterPro" id="IPR036397">
    <property type="entry name" value="RNaseH_sf"/>
</dbReference>
<protein>
    <recommendedName>
        <fullName evidence="3">Histone-lysine N-methyltransferase SETMAR</fullName>
    </recommendedName>
</protein>
<evidence type="ECO:0008006" key="3">
    <source>
        <dbReference type="Google" id="ProtNLM"/>
    </source>
</evidence>
<reference evidence="1 2" key="1">
    <citation type="journal article" date="2019" name="Sci. Rep.">
        <title>Orb-weaving spider Araneus ventricosus genome elucidates the spidroin gene catalogue.</title>
        <authorList>
            <person name="Kono N."/>
            <person name="Nakamura H."/>
            <person name="Ohtoshi R."/>
            <person name="Moran D.A.P."/>
            <person name="Shinohara A."/>
            <person name="Yoshida Y."/>
            <person name="Fujiwara M."/>
            <person name="Mori M."/>
            <person name="Tomita M."/>
            <person name="Arakawa K."/>
        </authorList>
    </citation>
    <scope>NUCLEOTIDE SEQUENCE [LARGE SCALE GENOMIC DNA]</scope>
</reference>
<proteinExistence type="predicted"/>
<evidence type="ECO:0000313" key="2">
    <source>
        <dbReference type="Proteomes" id="UP000499080"/>
    </source>
</evidence>
<evidence type="ECO:0000313" key="1">
    <source>
        <dbReference type="EMBL" id="GBO18051.1"/>
    </source>
</evidence>
<organism evidence="1 2">
    <name type="scientific">Araneus ventricosus</name>
    <name type="common">Orbweaver spider</name>
    <name type="synonym">Epeira ventricosa</name>
    <dbReference type="NCBI Taxonomy" id="182803"/>
    <lineage>
        <taxon>Eukaryota</taxon>
        <taxon>Metazoa</taxon>
        <taxon>Ecdysozoa</taxon>
        <taxon>Arthropoda</taxon>
        <taxon>Chelicerata</taxon>
        <taxon>Arachnida</taxon>
        <taxon>Araneae</taxon>
        <taxon>Araneomorphae</taxon>
        <taxon>Entelegynae</taxon>
        <taxon>Araneoidea</taxon>
        <taxon>Araneidae</taxon>
        <taxon>Araneus</taxon>
    </lineage>
</organism>
<dbReference type="AlphaFoldDB" id="A0A4Y2V0K8"/>
<comment type="caution">
    <text evidence="1">The sequence shown here is derived from an EMBL/GenBank/DDBJ whole genome shotgun (WGS) entry which is preliminary data.</text>
</comment>
<accession>A0A4Y2V0K8</accession>